<evidence type="ECO:0000313" key="4">
    <source>
        <dbReference type="EMBL" id="KAK2550742.1"/>
    </source>
</evidence>
<evidence type="ECO:0000256" key="1">
    <source>
        <dbReference type="ARBA" id="ARBA00022529"/>
    </source>
</evidence>
<keyword evidence="2" id="KW-0081">Bacteriolytic enzyme</keyword>
<dbReference type="GO" id="GO:0031640">
    <property type="term" value="P:killing of cells of another organism"/>
    <property type="evidence" value="ECO:0007669"/>
    <property type="project" value="UniProtKB-KW"/>
</dbReference>
<accession>A0AAD9UV26</accession>
<reference evidence="4" key="2">
    <citation type="journal article" date="2023" name="Science">
        <title>Genomic signatures of disease resistance in endangered staghorn corals.</title>
        <authorList>
            <person name="Vollmer S.V."/>
            <person name="Selwyn J.D."/>
            <person name="Despard B.A."/>
            <person name="Roesel C.L."/>
        </authorList>
    </citation>
    <scope>NUCLEOTIDE SEQUENCE</scope>
    <source>
        <strain evidence="4">K2</strain>
    </source>
</reference>
<protein>
    <submittedName>
        <fullName evidence="4">T4-type lysozyme 2</fullName>
    </submittedName>
</protein>
<keyword evidence="1" id="KW-0929">Antimicrobial</keyword>
<dbReference type="Gene3D" id="1.10.530.40">
    <property type="match status" value="1"/>
</dbReference>
<dbReference type="PANTHER" id="PTHR37406:SF1">
    <property type="entry name" value="T4-TYPE LYSOZYME 1-RELATED"/>
    <property type="match status" value="1"/>
</dbReference>
<proteinExistence type="predicted"/>
<gene>
    <name evidence="4" type="ORF">P5673_028628</name>
</gene>
<evidence type="ECO:0000256" key="3">
    <source>
        <dbReference type="SAM" id="SignalP"/>
    </source>
</evidence>
<evidence type="ECO:0000256" key="2">
    <source>
        <dbReference type="ARBA" id="ARBA00022638"/>
    </source>
</evidence>
<feature type="chain" id="PRO_5042184142" evidence="3">
    <location>
        <begin position="21"/>
        <end position="299"/>
    </location>
</feature>
<dbReference type="InterPro" id="IPR023347">
    <property type="entry name" value="Lysozyme_dom_sf"/>
</dbReference>
<comment type="caution">
    <text evidence="4">The sequence shown here is derived from an EMBL/GenBank/DDBJ whole genome shotgun (WGS) entry which is preliminary data.</text>
</comment>
<dbReference type="GO" id="GO:0003796">
    <property type="term" value="F:lysozyme activity"/>
    <property type="evidence" value="ECO:0007669"/>
    <property type="project" value="InterPro"/>
</dbReference>
<organism evidence="4 5">
    <name type="scientific">Acropora cervicornis</name>
    <name type="common">Staghorn coral</name>
    <dbReference type="NCBI Taxonomy" id="6130"/>
    <lineage>
        <taxon>Eukaryota</taxon>
        <taxon>Metazoa</taxon>
        <taxon>Cnidaria</taxon>
        <taxon>Anthozoa</taxon>
        <taxon>Hexacorallia</taxon>
        <taxon>Scleractinia</taxon>
        <taxon>Astrocoeniina</taxon>
        <taxon>Acroporidae</taxon>
        <taxon>Acropora</taxon>
    </lineage>
</organism>
<feature type="signal peptide" evidence="3">
    <location>
        <begin position="1"/>
        <end position="20"/>
    </location>
</feature>
<name>A0AAD9UV26_ACRCE</name>
<dbReference type="GO" id="GO:0042742">
    <property type="term" value="P:defense response to bacterium"/>
    <property type="evidence" value="ECO:0007669"/>
    <property type="project" value="UniProtKB-KW"/>
</dbReference>
<dbReference type="SUPFAM" id="SSF53955">
    <property type="entry name" value="Lysozyme-like"/>
    <property type="match status" value="1"/>
</dbReference>
<dbReference type="PANTHER" id="PTHR37406">
    <property type="entry name" value="T4-TYPE LYSOZYME 1-RELATED"/>
    <property type="match status" value="1"/>
</dbReference>
<reference evidence="4" key="1">
    <citation type="journal article" date="2023" name="G3 (Bethesda)">
        <title>Whole genome assembly and annotation of the endangered Caribbean coral Acropora cervicornis.</title>
        <authorList>
            <person name="Selwyn J.D."/>
            <person name="Vollmer S.V."/>
        </authorList>
    </citation>
    <scope>NUCLEOTIDE SEQUENCE</scope>
    <source>
        <strain evidence="4">K2</strain>
    </source>
</reference>
<keyword evidence="5" id="KW-1185">Reference proteome</keyword>
<dbReference type="AlphaFoldDB" id="A0AAD9UV26"/>
<dbReference type="InterPro" id="IPR023346">
    <property type="entry name" value="Lysozyme-like_dom_sf"/>
</dbReference>
<dbReference type="InterPro" id="IPR052619">
    <property type="entry name" value="Phage_lysozyme-like"/>
</dbReference>
<keyword evidence="3" id="KW-0732">Signal</keyword>
<evidence type="ECO:0000313" key="5">
    <source>
        <dbReference type="Proteomes" id="UP001249851"/>
    </source>
</evidence>
<dbReference type="EMBL" id="JARQWQ010000107">
    <property type="protein sequence ID" value="KAK2550742.1"/>
    <property type="molecule type" value="Genomic_DNA"/>
</dbReference>
<dbReference type="Proteomes" id="UP001249851">
    <property type="component" value="Unassembled WGS sequence"/>
</dbReference>
<sequence length="299" mass="32689">MKLHFVSAVLLALCFHDLYAEECDPKPMIKRHEGEKPCVYLDIKGIKTIGVGYNMRNKDAPEVFQRIGADYKKFINGPVTKSTVKCNCSSVPCLKEEQIDQLLDISLKVAIVDARRVISTFDSLCCPVQNVMVDMSFTFGGKGFAAFTTFARLVTGQSWKEAGDDLTVSKWCTQAKNRCMEDANIVRKGCGCSQPYPQACDAQSSSCCASKEQETCCKGTSVFKGKTFGEMLCCPFPQATCCEHNKCCKPPYKICCPPAPAVPSFCCPAEYPTCLEGGRCGRGSDGHVIRGDPAVRSLP</sequence>